<dbReference type="InterPro" id="IPR050625">
    <property type="entry name" value="ParA/MinD_ATPase"/>
</dbReference>
<dbReference type="InterPro" id="IPR027417">
    <property type="entry name" value="P-loop_NTPase"/>
</dbReference>
<organism evidence="3 4">
    <name type="scientific">Halorarum salinum</name>
    <dbReference type="NCBI Taxonomy" id="2743089"/>
    <lineage>
        <taxon>Archaea</taxon>
        <taxon>Methanobacteriati</taxon>
        <taxon>Methanobacteriota</taxon>
        <taxon>Stenosarchaea group</taxon>
        <taxon>Halobacteria</taxon>
        <taxon>Halobacteriales</taxon>
        <taxon>Haloferacaceae</taxon>
        <taxon>Halorarum</taxon>
    </lineage>
</organism>
<dbReference type="PANTHER" id="PTHR43384">
    <property type="entry name" value="SEPTUM SITE-DETERMINING PROTEIN MIND HOMOLOG, CHLOROPLASTIC-RELATED"/>
    <property type="match status" value="1"/>
</dbReference>
<dbReference type="SUPFAM" id="SSF52540">
    <property type="entry name" value="P-loop containing nucleoside triphosphate hydrolases"/>
    <property type="match status" value="1"/>
</dbReference>
<dbReference type="GO" id="GO:0005829">
    <property type="term" value="C:cytosol"/>
    <property type="evidence" value="ECO:0007669"/>
    <property type="project" value="TreeGrafter"/>
</dbReference>
<gene>
    <name evidence="3" type="ORF">HUG12_02555</name>
</gene>
<dbReference type="Pfam" id="PF01656">
    <property type="entry name" value="CbiA"/>
    <property type="match status" value="1"/>
</dbReference>
<dbReference type="GO" id="GO:0009898">
    <property type="term" value="C:cytoplasmic side of plasma membrane"/>
    <property type="evidence" value="ECO:0007669"/>
    <property type="project" value="TreeGrafter"/>
</dbReference>
<dbReference type="RefSeq" id="WP_179267268.1">
    <property type="nucleotide sequence ID" value="NZ_CP058579.1"/>
</dbReference>
<sequence>MILAVTGGKGGVGKSTLAYNLGAALDAVVVDADLAMADLPHGRGPDLHDVLAGRADPVEALRPGPVDLLPCGRSLAGARAADVETLAEAVRSVAPGRDVLVDCPAGLRTDAGVPLAAADACVVVASPRAWALADAVRSRELARELDAGLVAVALNRVVEEPPTASVERALAAPTVAVPADPRLGRSVAEEEPVGNVAPSSAGARAMGELASAVQSCRSA</sequence>
<reference evidence="3 4" key="1">
    <citation type="submission" date="2020-06" db="EMBL/GenBank/DDBJ databases">
        <title>NJ-3-1, isolated from saline soil.</title>
        <authorList>
            <person name="Cui H.L."/>
            <person name="Shi X."/>
        </authorList>
    </citation>
    <scope>NUCLEOTIDE SEQUENCE [LARGE SCALE GENOMIC DNA]</scope>
    <source>
        <strain evidence="3 4">NJ-3-1</strain>
    </source>
</reference>
<dbReference type="AlphaFoldDB" id="A0A7D5QEG5"/>
<dbReference type="EMBL" id="CP058579">
    <property type="protein sequence ID" value="QLG60682.1"/>
    <property type="molecule type" value="Genomic_DNA"/>
</dbReference>
<dbReference type="GeneID" id="56036304"/>
<dbReference type="Gene3D" id="3.40.50.300">
    <property type="entry name" value="P-loop containing nucleotide triphosphate hydrolases"/>
    <property type="match status" value="1"/>
</dbReference>
<dbReference type="InterPro" id="IPR002586">
    <property type="entry name" value="CobQ/CobB/MinD/ParA_Nub-bd_dom"/>
</dbReference>
<dbReference type="OrthoDB" id="204933at2157"/>
<dbReference type="KEGG" id="halu:HUG12_02555"/>
<dbReference type="GO" id="GO:0051782">
    <property type="term" value="P:negative regulation of cell division"/>
    <property type="evidence" value="ECO:0007669"/>
    <property type="project" value="TreeGrafter"/>
</dbReference>
<accession>A0A7D5QEG5</accession>
<dbReference type="GO" id="GO:0016887">
    <property type="term" value="F:ATP hydrolysis activity"/>
    <property type="evidence" value="ECO:0007669"/>
    <property type="project" value="TreeGrafter"/>
</dbReference>
<dbReference type="Proteomes" id="UP000509626">
    <property type="component" value="Chromosome"/>
</dbReference>
<feature type="region of interest" description="Disordered" evidence="1">
    <location>
        <begin position="182"/>
        <end position="201"/>
    </location>
</feature>
<evidence type="ECO:0000256" key="1">
    <source>
        <dbReference type="SAM" id="MobiDB-lite"/>
    </source>
</evidence>
<protein>
    <submittedName>
        <fullName evidence="3">Chromosome partitioning protein ParA</fullName>
    </submittedName>
</protein>
<proteinExistence type="predicted"/>
<evidence type="ECO:0000313" key="4">
    <source>
        <dbReference type="Proteomes" id="UP000509626"/>
    </source>
</evidence>
<evidence type="ECO:0000259" key="2">
    <source>
        <dbReference type="Pfam" id="PF01656"/>
    </source>
</evidence>
<keyword evidence="4" id="KW-1185">Reference proteome</keyword>
<dbReference type="GO" id="GO:0005524">
    <property type="term" value="F:ATP binding"/>
    <property type="evidence" value="ECO:0007669"/>
    <property type="project" value="TreeGrafter"/>
</dbReference>
<dbReference type="PANTHER" id="PTHR43384:SF10">
    <property type="entry name" value="ATPASE INVOLVED IN CHROMOSOME PARTITIONING, PARA_MIND FAMILY"/>
    <property type="match status" value="1"/>
</dbReference>
<evidence type="ECO:0000313" key="3">
    <source>
        <dbReference type="EMBL" id="QLG60682.1"/>
    </source>
</evidence>
<feature type="domain" description="CobQ/CobB/MinD/ParA nucleotide binding" evidence="2">
    <location>
        <begin position="3"/>
        <end position="192"/>
    </location>
</feature>
<name>A0A7D5QEG5_9EURY</name>